<dbReference type="RefSeq" id="WP_071534532.1">
    <property type="nucleotide sequence ID" value="NZ_CAADNI010000331.1"/>
</dbReference>
<evidence type="ECO:0000256" key="1">
    <source>
        <dbReference type="SAM" id="Phobius"/>
    </source>
</evidence>
<keyword evidence="1" id="KW-1133">Transmembrane helix</keyword>
<keyword evidence="1" id="KW-0812">Transmembrane</keyword>
<dbReference type="AlphaFoldDB" id="B3G1F1"/>
<dbReference type="EMBL" id="EU595742">
    <property type="protein sequence ID" value="ACD38863.1"/>
    <property type="molecule type" value="Genomic_DNA"/>
</dbReference>
<proteinExistence type="predicted"/>
<keyword evidence="1" id="KW-0472">Membrane</keyword>
<feature type="transmembrane region" description="Helical" evidence="1">
    <location>
        <begin position="50"/>
        <end position="72"/>
    </location>
</feature>
<reference evidence="2" key="1">
    <citation type="journal article" date="2008" name="Genomics">
        <title>Large-insert genome analysis technology detects structural variation in Pseudomonas aeruginosa clinical strains from cystic fibrosis patients.</title>
        <authorList>
            <person name="Hayden H.S."/>
            <person name="Gillett W."/>
            <person name="Saenphimmachak C."/>
            <person name="Lim R."/>
            <person name="Zhou Y."/>
            <person name="Jacobs M.A."/>
            <person name="Chang J."/>
            <person name="Rohmer L."/>
            <person name="D'Argenio D.A."/>
            <person name="Palmieri A."/>
            <person name="Levy R."/>
            <person name="Haugen E."/>
            <person name="Wong G.K."/>
            <person name="Brittnacher M.J."/>
            <person name="Burns J.L."/>
            <person name="Miller S.I."/>
            <person name="Olson M.V."/>
            <person name="Kaul R."/>
        </authorList>
    </citation>
    <scope>NUCLEOTIDE SEQUENCE</scope>
    <source>
        <strain evidence="2">PACS458</strain>
    </source>
</reference>
<evidence type="ECO:0000313" key="2">
    <source>
        <dbReference type="EMBL" id="ACD38863.1"/>
    </source>
</evidence>
<sequence>MEADEKKCPFCAEIIKGEAIKCRYCGEALNEEVGLLQHPKKPTMGAAKKVLICLVLLPIGALVALLILGAVLESTETPESRDKDRARVAIDLCWKDVDDRLLDMSARRFAKSVCQKLAADYEAKYGRSSFIRKE</sequence>
<reference evidence="3" key="2">
    <citation type="submission" date="2020-01" db="EMBL/GenBank/DDBJ databases">
        <title>Bacteria Cultured from War Wounds Associated with the Conflict in Eastern Ukraine.</title>
        <authorList>
            <person name="Snesrud E."/>
            <person name="Galac M.R."/>
            <person name="Mc Gann P."/>
            <person name="Valentine K."/>
            <person name="Viacheslav K."/>
        </authorList>
    </citation>
    <scope>NUCLEOTIDE SEQUENCE</scope>
    <source>
        <strain evidence="3">VNMU148</strain>
    </source>
</reference>
<dbReference type="EMBL" id="WXZT01000071">
    <property type="protein sequence ID" value="MZZ17882.1"/>
    <property type="molecule type" value="Genomic_DNA"/>
</dbReference>
<accession>B3G1F1</accession>
<protein>
    <recommendedName>
        <fullName evidence="4">Zinc ribbon domain-containing protein</fullName>
    </recommendedName>
</protein>
<evidence type="ECO:0000313" key="3">
    <source>
        <dbReference type="EMBL" id="MZZ17882.1"/>
    </source>
</evidence>
<evidence type="ECO:0008006" key="4">
    <source>
        <dbReference type="Google" id="ProtNLM"/>
    </source>
</evidence>
<gene>
    <name evidence="3" type="ORF">GUL26_37175</name>
    <name evidence="2" type="ORF">PACL_0605</name>
</gene>
<dbReference type="Proteomes" id="UP000644192">
    <property type="component" value="Unassembled WGS sequence"/>
</dbReference>
<name>B3G1F1_PSEAI</name>
<organism evidence="2">
    <name type="scientific">Pseudomonas aeruginosa</name>
    <dbReference type="NCBI Taxonomy" id="287"/>
    <lineage>
        <taxon>Bacteria</taxon>
        <taxon>Pseudomonadati</taxon>
        <taxon>Pseudomonadota</taxon>
        <taxon>Gammaproteobacteria</taxon>
        <taxon>Pseudomonadales</taxon>
        <taxon>Pseudomonadaceae</taxon>
        <taxon>Pseudomonas</taxon>
    </lineage>
</organism>